<feature type="region of interest" description="Disordered" evidence="1">
    <location>
        <begin position="1"/>
        <end position="20"/>
    </location>
</feature>
<evidence type="ECO:0000256" key="1">
    <source>
        <dbReference type="SAM" id="MobiDB-lite"/>
    </source>
</evidence>
<evidence type="ECO:0000313" key="4">
    <source>
        <dbReference type="Proteomes" id="UP000677228"/>
    </source>
</evidence>
<dbReference type="EMBL" id="CAJOBA010048578">
    <property type="protein sequence ID" value="CAF4214029.1"/>
    <property type="molecule type" value="Genomic_DNA"/>
</dbReference>
<feature type="non-terminal residue" evidence="2">
    <location>
        <position position="1"/>
    </location>
</feature>
<sequence>NTKENEEKKRKKSQSLPNRNDFIEYLQKSSNQTNTNGYDQLNLKNDEFKSNQSVLIETPQVSTCEKEQQGKFII</sequence>
<evidence type="ECO:0000313" key="3">
    <source>
        <dbReference type="EMBL" id="CAF4214029.1"/>
    </source>
</evidence>
<dbReference type="Proteomes" id="UP000677228">
    <property type="component" value="Unassembled WGS sequence"/>
</dbReference>
<dbReference type="Proteomes" id="UP000682733">
    <property type="component" value="Unassembled WGS sequence"/>
</dbReference>
<dbReference type="EMBL" id="CAJNOK010026838">
    <property type="protein sequence ID" value="CAF1409556.1"/>
    <property type="molecule type" value="Genomic_DNA"/>
</dbReference>
<protein>
    <submittedName>
        <fullName evidence="2">Uncharacterized protein</fullName>
    </submittedName>
</protein>
<name>A0A8S2FB80_9BILA</name>
<comment type="caution">
    <text evidence="2">The sequence shown here is derived from an EMBL/GenBank/DDBJ whole genome shotgun (WGS) entry which is preliminary data.</text>
</comment>
<proteinExistence type="predicted"/>
<accession>A0A8S2FB80</accession>
<organism evidence="2 4">
    <name type="scientific">Didymodactylos carnosus</name>
    <dbReference type="NCBI Taxonomy" id="1234261"/>
    <lineage>
        <taxon>Eukaryota</taxon>
        <taxon>Metazoa</taxon>
        <taxon>Spiralia</taxon>
        <taxon>Gnathifera</taxon>
        <taxon>Rotifera</taxon>
        <taxon>Eurotatoria</taxon>
        <taxon>Bdelloidea</taxon>
        <taxon>Philodinida</taxon>
        <taxon>Philodinidae</taxon>
        <taxon>Didymodactylos</taxon>
    </lineage>
</organism>
<reference evidence="2" key="1">
    <citation type="submission" date="2021-02" db="EMBL/GenBank/DDBJ databases">
        <authorList>
            <person name="Nowell W R."/>
        </authorList>
    </citation>
    <scope>NUCLEOTIDE SEQUENCE</scope>
</reference>
<gene>
    <name evidence="2" type="ORF">OVA965_LOCUS33321</name>
    <name evidence="3" type="ORF">TMI583_LOCUS34205</name>
</gene>
<evidence type="ECO:0000313" key="2">
    <source>
        <dbReference type="EMBL" id="CAF1409556.1"/>
    </source>
</evidence>
<dbReference type="AlphaFoldDB" id="A0A8S2FB80"/>